<dbReference type="InterPro" id="IPR024072">
    <property type="entry name" value="DHFR-like_dom_sf"/>
</dbReference>
<evidence type="ECO:0000256" key="9">
    <source>
        <dbReference type="ARBA" id="ARBA00022833"/>
    </source>
</evidence>
<feature type="binding site" evidence="15">
    <location>
        <position position="208"/>
    </location>
    <ligand>
        <name>substrate</name>
    </ligand>
</feature>
<feature type="binding site" evidence="15">
    <location>
        <position position="155"/>
    </location>
    <ligand>
        <name>NADP(+)</name>
        <dbReference type="ChEBI" id="CHEBI:58349"/>
    </ligand>
</feature>
<feature type="binding site" evidence="15">
    <location>
        <position position="290"/>
    </location>
    <ligand>
        <name>substrate</name>
    </ligand>
</feature>
<feature type="active site" description="Proton donor" evidence="14">
    <location>
        <position position="53"/>
    </location>
</feature>
<comment type="cofactor">
    <cofactor evidence="13 16">
        <name>Zn(2+)</name>
        <dbReference type="ChEBI" id="CHEBI:29105"/>
    </cofactor>
    <text evidence="13 16">Binds 1 zinc ion.</text>
</comment>
<name>A0A6J4LZK1_9BACT</name>
<evidence type="ECO:0000256" key="7">
    <source>
        <dbReference type="ARBA" id="ARBA00022723"/>
    </source>
</evidence>
<dbReference type="PROSITE" id="PS51747">
    <property type="entry name" value="CYT_DCMP_DEAMINASES_2"/>
    <property type="match status" value="1"/>
</dbReference>
<comment type="similarity">
    <text evidence="5 13">In the C-terminal section; belongs to the HTP reductase family.</text>
</comment>
<dbReference type="PIRSF" id="PIRSF006769">
    <property type="entry name" value="RibD"/>
    <property type="match status" value="1"/>
</dbReference>
<keyword evidence="8 13" id="KW-0378">Hydrolase</keyword>
<comment type="function">
    <text evidence="1 13">Converts 2,5-diamino-6-(ribosylamino)-4(3h)-pyrimidinone 5'-phosphate into 5-amino-6-(ribosylamino)-2,4(1h,3h)-pyrimidinedione 5'-phosphate.</text>
</comment>
<comment type="pathway">
    <text evidence="3 13">Cofactor biosynthesis; riboflavin biosynthesis; 5-amino-6-(D-ribitylamino)uracil from GTP: step 3/4.</text>
</comment>
<dbReference type="SUPFAM" id="SSF53927">
    <property type="entry name" value="Cytidine deaminase-like"/>
    <property type="match status" value="1"/>
</dbReference>
<feature type="binding site" evidence="15">
    <location>
        <begin position="292"/>
        <end position="298"/>
    </location>
    <ligand>
        <name>NADP(+)</name>
        <dbReference type="ChEBI" id="CHEBI:58349"/>
    </ligand>
</feature>
<feature type="domain" description="CMP/dCMP-type deaminase" evidence="17">
    <location>
        <begin position="2"/>
        <end position="115"/>
    </location>
</feature>
<comment type="pathway">
    <text evidence="2 13">Cofactor biosynthesis; riboflavin biosynthesis; 5-amino-6-(D-ribitylamino)uracil from GTP: step 2/4.</text>
</comment>
<evidence type="ECO:0000256" key="11">
    <source>
        <dbReference type="ARBA" id="ARBA00023002"/>
    </source>
</evidence>
<dbReference type="FunFam" id="3.40.140.10:FF:000025">
    <property type="entry name" value="Riboflavin biosynthesis protein RibD"/>
    <property type="match status" value="1"/>
</dbReference>
<dbReference type="CDD" id="cd01284">
    <property type="entry name" value="Riboflavin_deaminase-reductase"/>
    <property type="match status" value="1"/>
</dbReference>
<organism evidence="18">
    <name type="scientific">uncultured Gemmatimonadota bacterium</name>
    <dbReference type="NCBI Taxonomy" id="203437"/>
    <lineage>
        <taxon>Bacteria</taxon>
        <taxon>Pseudomonadati</taxon>
        <taxon>Gemmatimonadota</taxon>
        <taxon>environmental samples</taxon>
    </lineage>
</organism>
<feature type="binding site" evidence="15">
    <location>
        <position position="169"/>
    </location>
    <ligand>
        <name>NADP(+)</name>
        <dbReference type="ChEBI" id="CHEBI:58349"/>
    </ligand>
</feature>
<dbReference type="InterPro" id="IPR016193">
    <property type="entry name" value="Cytidine_deaminase-like"/>
</dbReference>
<feature type="binding site" evidence="16">
    <location>
        <position position="51"/>
    </location>
    <ligand>
        <name>Zn(2+)</name>
        <dbReference type="ChEBI" id="CHEBI:29105"/>
        <note>catalytic</note>
    </ligand>
</feature>
<comment type="similarity">
    <text evidence="4 13">In the N-terminal section; belongs to the cytidine and deoxycytidylate deaminase family.</text>
</comment>
<keyword evidence="10 13" id="KW-0521">NADP</keyword>
<dbReference type="InterPro" id="IPR002125">
    <property type="entry name" value="CMP_dCMP_dom"/>
</dbReference>
<evidence type="ECO:0000256" key="16">
    <source>
        <dbReference type="PIRSR" id="PIRSR006769-3"/>
    </source>
</evidence>
<dbReference type="PANTHER" id="PTHR38011:SF7">
    <property type="entry name" value="2,5-DIAMINO-6-RIBOSYLAMINO-4(3H)-PYRIMIDINONE 5'-PHOSPHATE REDUCTASE"/>
    <property type="match status" value="1"/>
</dbReference>
<feature type="binding site" evidence="15">
    <location>
        <position position="185"/>
    </location>
    <ligand>
        <name>substrate</name>
    </ligand>
</feature>
<evidence type="ECO:0000256" key="10">
    <source>
        <dbReference type="ARBA" id="ARBA00022857"/>
    </source>
</evidence>
<evidence type="ECO:0000259" key="17">
    <source>
        <dbReference type="PROSITE" id="PS51747"/>
    </source>
</evidence>
<evidence type="ECO:0000256" key="1">
    <source>
        <dbReference type="ARBA" id="ARBA00002151"/>
    </source>
</evidence>
<dbReference type="Gene3D" id="3.40.140.10">
    <property type="entry name" value="Cytidine Deaminase, domain 2"/>
    <property type="match status" value="1"/>
</dbReference>
<dbReference type="GO" id="GO:0009231">
    <property type="term" value="P:riboflavin biosynthetic process"/>
    <property type="evidence" value="ECO:0007669"/>
    <property type="project" value="UniProtKB-UniPathway"/>
</dbReference>
<dbReference type="InterPro" id="IPR050765">
    <property type="entry name" value="Riboflavin_Biosynth_HTPR"/>
</dbReference>
<feature type="binding site" evidence="16">
    <location>
        <position position="76"/>
    </location>
    <ligand>
        <name>Zn(2+)</name>
        <dbReference type="ChEBI" id="CHEBI:29105"/>
        <note>catalytic</note>
    </ligand>
</feature>
<feature type="binding site" evidence="15">
    <location>
        <position position="201"/>
    </location>
    <ligand>
        <name>NADP(+)</name>
        <dbReference type="ChEBI" id="CHEBI:58349"/>
    </ligand>
</feature>
<dbReference type="GO" id="GO:0008270">
    <property type="term" value="F:zinc ion binding"/>
    <property type="evidence" value="ECO:0007669"/>
    <property type="project" value="InterPro"/>
</dbReference>
<feature type="binding site" evidence="15">
    <location>
        <position position="205"/>
    </location>
    <ligand>
        <name>substrate</name>
    </ligand>
</feature>
<dbReference type="EC" id="3.5.4.26" evidence="13"/>
<dbReference type="SUPFAM" id="SSF53597">
    <property type="entry name" value="Dihydrofolate reductase-like"/>
    <property type="match status" value="1"/>
</dbReference>
<sequence>MSEDARWMARALELAARGWGRVAPNPLVGAVIVRDGVAVGEGWHTEYGQPHAEAEALRAAGEAARGATAYVTLEPCSHFAKTPPCTDGLLAAGVRRVVFAAHDPNPRAAGGGEVLRAAGVEVLGGVMEAEARDQNALFFHAHSNSARPFVALKLALTLDGRIADHAGSSVWITGEGARAEVHRLRAGFDAVAVGSGTALADDPRLTVRGPVEPRVPPTRVVFDRTLRLPLASRLVGTAREVPVTVVAGSDPPAESAAALGLHGVRVLVSTGIHDGLLALRESGIGSVFVEGGAKLASALLNADVVDRLYLFYAPLFLGPGGVGAFAELDTVEIGAAHRWRRLRTETFGADTLITLARHTGG</sequence>
<keyword evidence="7 13" id="KW-0479">Metal-binding</keyword>
<dbReference type="EMBL" id="CADCTW010000155">
    <property type="protein sequence ID" value="CAA9345110.1"/>
    <property type="molecule type" value="Genomic_DNA"/>
</dbReference>
<dbReference type="InterPro" id="IPR004794">
    <property type="entry name" value="Eubact_RibD"/>
</dbReference>
<evidence type="ECO:0000256" key="3">
    <source>
        <dbReference type="ARBA" id="ARBA00004910"/>
    </source>
</evidence>
<dbReference type="Pfam" id="PF00383">
    <property type="entry name" value="dCMP_cyt_deam_1"/>
    <property type="match status" value="1"/>
</dbReference>
<dbReference type="AlphaFoldDB" id="A0A6J4LZK1"/>
<dbReference type="EC" id="1.1.1.193" evidence="13"/>
<dbReference type="NCBIfam" id="TIGR00326">
    <property type="entry name" value="eubact_ribD"/>
    <property type="match status" value="1"/>
</dbReference>
<comment type="catalytic activity">
    <reaction evidence="13">
        <text>2,5-diamino-6-hydroxy-4-(5-phosphoribosylamino)-pyrimidine + H2O + H(+) = 5-amino-6-(5-phospho-D-ribosylamino)uracil + NH4(+)</text>
        <dbReference type="Rhea" id="RHEA:21868"/>
        <dbReference type="ChEBI" id="CHEBI:15377"/>
        <dbReference type="ChEBI" id="CHEBI:15378"/>
        <dbReference type="ChEBI" id="CHEBI:28938"/>
        <dbReference type="ChEBI" id="CHEBI:58453"/>
        <dbReference type="ChEBI" id="CHEBI:58614"/>
        <dbReference type="EC" id="3.5.4.26"/>
    </reaction>
</comment>
<reference evidence="18" key="1">
    <citation type="submission" date="2020-02" db="EMBL/GenBank/DDBJ databases">
        <authorList>
            <person name="Meier V. D."/>
        </authorList>
    </citation>
    <scope>NUCLEOTIDE SEQUENCE</scope>
    <source>
        <strain evidence="18">AVDCRST_MAG68</strain>
    </source>
</reference>
<keyword evidence="12" id="KW-0511">Multifunctional enzyme</keyword>
<keyword evidence="11 13" id="KW-0560">Oxidoreductase</keyword>
<feature type="binding site" evidence="15">
    <location>
        <position position="171"/>
    </location>
    <ligand>
        <name>NADP(+)</name>
        <dbReference type="ChEBI" id="CHEBI:58349"/>
    </ligand>
</feature>
<dbReference type="GO" id="GO:0008835">
    <property type="term" value="F:diaminohydroxyphosphoribosylaminopyrimidine deaminase activity"/>
    <property type="evidence" value="ECO:0007669"/>
    <property type="project" value="UniProtKB-EC"/>
</dbReference>
<dbReference type="Gene3D" id="3.40.430.10">
    <property type="entry name" value="Dihydrofolate Reductase, subunit A"/>
    <property type="match status" value="1"/>
</dbReference>
<dbReference type="UniPathway" id="UPA00275">
    <property type="reaction ID" value="UER00401"/>
</dbReference>
<evidence type="ECO:0000256" key="5">
    <source>
        <dbReference type="ARBA" id="ARBA00007417"/>
    </source>
</evidence>
<evidence type="ECO:0000256" key="15">
    <source>
        <dbReference type="PIRSR" id="PIRSR006769-2"/>
    </source>
</evidence>
<evidence type="ECO:0000313" key="18">
    <source>
        <dbReference type="EMBL" id="CAA9345110.1"/>
    </source>
</evidence>
<evidence type="ECO:0000256" key="13">
    <source>
        <dbReference type="PIRNR" id="PIRNR006769"/>
    </source>
</evidence>
<evidence type="ECO:0000256" key="6">
    <source>
        <dbReference type="ARBA" id="ARBA00022619"/>
    </source>
</evidence>
<evidence type="ECO:0000256" key="14">
    <source>
        <dbReference type="PIRSR" id="PIRSR006769-1"/>
    </source>
</evidence>
<accession>A0A6J4LZK1</accession>
<evidence type="ECO:0000256" key="8">
    <source>
        <dbReference type="ARBA" id="ARBA00022801"/>
    </source>
</evidence>
<evidence type="ECO:0000256" key="4">
    <source>
        <dbReference type="ARBA" id="ARBA00005259"/>
    </source>
</evidence>
<comment type="catalytic activity">
    <reaction evidence="13">
        <text>5-amino-6-(5-phospho-D-ribitylamino)uracil + NADP(+) = 5-amino-6-(5-phospho-D-ribosylamino)uracil + NADPH + H(+)</text>
        <dbReference type="Rhea" id="RHEA:17845"/>
        <dbReference type="ChEBI" id="CHEBI:15378"/>
        <dbReference type="ChEBI" id="CHEBI:57783"/>
        <dbReference type="ChEBI" id="CHEBI:58349"/>
        <dbReference type="ChEBI" id="CHEBI:58421"/>
        <dbReference type="ChEBI" id="CHEBI:58453"/>
        <dbReference type="EC" id="1.1.1.193"/>
    </reaction>
</comment>
<dbReference type="Pfam" id="PF01872">
    <property type="entry name" value="RibD_C"/>
    <property type="match status" value="1"/>
</dbReference>
<feature type="binding site" evidence="16">
    <location>
        <position position="85"/>
    </location>
    <ligand>
        <name>Zn(2+)</name>
        <dbReference type="ChEBI" id="CHEBI:29105"/>
        <note>catalytic</note>
    </ligand>
</feature>
<evidence type="ECO:0000256" key="2">
    <source>
        <dbReference type="ARBA" id="ARBA00004882"/>
    </source>
</evidence>
<evidence type="ECO:0000256" key="12">
    <source>
        <dbReference type="ARBA" id="ARBA00023268"/>
    </source>
</evidence>
<dbReference type="InterPro" id="IPR016192">
    <property type="entry name" value="APOBEC/CMP_deaminase_Zn-bd"/>
</dbReference>
<dbReference type="PROSITE" id="PS00903">
    <property type="entry name" value="CYT_DCMP_DEAMINASES_1"/>
    <property type="match status" value="1"/>
</dbReference>
<dbReference type="PANTHER" id="PTHR38011">
    <property type="entry name" value="DIHYDROFOLATE REDUCTASE FAMILY PROTEIN (AFU_ORTHOLOGUE AFUA_8G06820)"/>
    <property type="match status" value="1"/>
</dbReference>
<keyword evidence="9 13" id="KW-0862">Zinc</keyword>
<protein>
    <recommendedName>
        <fullName evidence="13">Riboflavin biosynthesis protein RibD</fullName>
    </recommendedName>
    <domain>
        <recommendedName>
            <fullName evidence="13">Diaminohydroxyphosphoribosylaminopyrimidine deaminase</fullName>
            <shortName evidence="13">DRAP deaminase</shortName>
            <ecNumber evidence="13">3.5.4.26</ecNumber>
        </recommendedName>
        <alternativeName>
            <fullName evidence="13">Riboflavin-specific deaminase</fullName>
        </alternativeName>
    </domain>
    <domain>
        <recommendedName>
            <fullName evidence="13">5-amino-6-(5-phosphoribosylamino)uracil reductase</fullName>
            <ecNumber evidence="13">1.1.1.193</ecNumber>
        </recommendedName>
        <alternativeName>
            <fullName evidence="13">HTP reductase</fullName>
        </alternativeName>
    </domain>
</protein>
<gene>
    <name evidence="18" type="ORF">AVDCRST_MAG68-3228</name>
</gene>
<keyword evidence="6 13" id="KW-0686">Riboflavin biosynthesis</keyword>
<dbReference type="InterPro" id="IPR002734">
    <property type="entry name" value="RibDG_C"/>
</dbReference>
<proteinExistence type="inferred from homology"/>
<feature type="binding site" evidence="15">
    <location>
        <position position="197"/>
    </location>
    <ligand>
        <name>NADP(+)</name>
        <dbReference type="ChEBI" id="CHEBI:58349"/>
    </ligand>
</feature>
<dbReference type="GO" id="GO:0008703">
    <property type="term" value="F:5-amino-6-(5-phosphoribosylamino)uracil reductase activity"/>
    <property type="evidence" value="ECO:0007669"/>
    <property type="project" value="UniProtKB-EC"/>
</dbReference>